<proteinExistence type="predicted"/>
<dbReference type="InterPro" id="IPR024248">
    <property type="entry name" value="DUF2695"/>
</dbReference>
<keyword evidence="2" id="KW-1185">Reference proteome</keyword>
<comment type="caution">
    <text evidence="1">The sequence shown here is derived from an EMBL/GenBank/DDBJ whole genome shotgun (WGS) entry which is preliminary data.</text>
</comment>
<dbReference type="EMBL" id="JAMQBK010000028">
    <property type="protein sequence ID" value="MCM2371007.1"/>
    <property type="molecule type" value="Genomic_DNA"/>
</dbReference>
<dbReference type="RefSeq" id="WP_250928651.1">
    <property type="nucleotide sequence ID" value="NZ_JAMQBK010000028.1"/>
</dbReference>
<reference evidence="1 2" key="1">
    <citation type="journal article" date="2022" name="Syst. Appl. Microbiol.">
        <title>Rhodopirellula aestuarii sp. nov., a novel member of the genus Rhodopirellula isolated from brackish sediments collected in the Tagus River estuary, Portugal.</title>
        <authorList>
            <person name="Vitorino I.R."/>
            <person name="Klimek D."/>
            <person name="Calusinska M."/>
            <person name="Lobo-da-Cunha A."/>
            <person name="Vasconcelos V."/>
            <person name="Lage O.M."/>
        </authorList>
    </citation>
    <scope>NUCLEOTIDE SEQUENCE [LARGE SCALE GENOMIC DNA]</scope>
    <source>
        <strain evidence="1 2">ICT_H3.1</strain>
    </source>
</reference>
<accession>A0ABT0U2B0</accession>
<dbReference type="Proteomes" id="UP001202961">
    <property type="component" value="Unassembled WGS sequence"/>
</dbReference>
<dbReference type="Pfam" id="PF10905">
    <property type="entry name" value="DUF2695"/>
    <property type="match status" value="1"/>
</dbReference>
<name>A0ABT0U2B0_9BACT</name>
<gene>
    <name evidence="1" type="ORF">NB063_10340</name>
</gene>
<evidence type="ECO:0000313" key="2">
    <source>
        <dbReference type="Proteomes" id="UP001202961"/>
    </source>
</evidence>
<organism evidence="1 2">
    <name type="scientific">Aporhodopirellula aestuarii</name>
    <dbReference type="NCBI Taxonomy" id="2950107"/>
    <lineage>
        <taxon>Bacteria</taxon>
        <taxon>Pseudomonadati</taxon>
        <taxon>Planctomycetota</taxon>
        <taxon>Planctomycetia</taxon>
        <taxon>Pirellulales</taxon>
        <taxon>Pirellulaceae</taxon>
        <taxon>Aporhodopirellula</taxon>
    </lineage>
</organism>
<sequence length="202" mass="23843">MSRKAEQIVDDLRDFIVPSYPDIEIRVRPWEEDERRLAIYFTDTKFASLYPYQRWHYLTHLIPSEYQEQYLETTVWFELAPGESPADLSYPDEELISDITPDVMRILKAIGFFRKLDDIMCPHKKTAERGRCWGDFRNSRPLLLSSGITESELFDVFHVLMLQGGFCDCEILYNAVEESRLKAEYWTARAEGIEPHDPHRKT</sequence>
<protein>
    <submittedName>
        <fullName evidence="1">DUF2695 domain-containing protein</fullName>
    </submittedName>
</protein>
<evidence type="ECO:0000313" key="1">
    <source>
        <dbReference type="EMBL" id="MCM2371007.1"/>
    </source>
</evidence>